<reference evidence="2" key="1">
    <citation type="submission" date="2020-11" db="EMBL/GenBank/DDBJ databases">
        <authorList>
            <consortium name="DOE Joint Genome Institute"/>
            <person name="Ahrendt S."/>
            <person name="Riley R."/>
            <person name="Andreopoulos W."/>
            <person name="Labutti K."/>
            <person name="Pangilinan J."/>
            <person name="Ruiz-Duenas F.J."/>
            <person name="Barrasa J.M."/>
            <person name="Sanchez-Garcia M."/>
            <person name="Camarero S."/>
            <person name="Miyauchi S."/>
            <person name="Serrano A."/>
            <person name="Linde D."/>
            <person name="Babiker R."/>
            <person name="Drula E."/>
            <person name="Ayuso-Fernandez I."/>
            <person name="Pacheco R."/>
            <person name="Padilla G."/>
            <person name="Ferreira P."/>
            <person name="Barriuso J."/>
            <person name="Kellner H."/>
            <person name="Castanera R."/>
            <person name="Alfaro M."/>
            <person name="Ramirez L."/>
            <person name="Pisabarro A.G."/>
            <person name="Kuo A."/>
            <person name="Tritt A."/>
            <person name="Lipzen A."/>
            <person name="He G."/>
            <person name="Yan M."/>
            <person name="Ng V."/>
            <person name="Cullen D."/>
            <person name="Martin F."/>
            <person name="Rosso M.-N."/>
            <person name="Henrissat B."/>
            <person name="Hibbett D."/>
            <person name="Martinez A.T."/>
            <person name="Grigoriev I.V."/>
        </authorList>
    </citation>
    <scope>NUCLEOTIDE SEQUENCE</scope>
    <source>
        <strain evidence="2">AH 40177</strain>
    </source>
</reference>
<proteinExistence type="predicted"/>
<organism evidence="2 3">
    <name type="scientific">Rhodocollybia butyracea</name>
    <dbReference type="NCBI Taxonomy" id="206335"/>
    <lineage>
        <taxon>Eukaryota</taxon>
        <taxon>Fungi</taxon>
        <taxon>Dikarya</taxon>
        <taxon>Basidiomycota</taxon>
        <taxon>Agaricomycotina</taxon>
        <taxon>Agaricomycetes</taxon>
        <taxon>Agaricomycetidae</taxon>
        <taxon>Agaricales</taxon>
        <taxon>Marasmiineae</taxon>
        <taxon>Omphalotaceae</taxon>
        <taxon>Rhodocollybia</taxon>
    </lineage>
</organism>
<accession>A0A9P5U3N8</accession>
<comment type="caution">
    <text evidence="2">The sequence shown here is derived from an EMBL/GenBank/DDBJ whole genome shotgun (WGS) entry which is preliminary data.</text>
</comment>
<dbReference type="AlphaFoldDB" id="A0A9P5U3N8"/>
<keyword evidence="3" id="KW-1185">Reference proteome</keyword>
<feature type="compositionally biased region" description="Low complexity" evidence="1">
    <location>
        <begin position="28"/>
        <end position="39"/>
    </location>
</feature>
<evidence type="ECO:0000313" key="3">
    <source>
        <dbReference type="Proteomes" id="UP000772434"/>
    </source>
</evidence>
<gene>
    <name evidence="2" type="ORF">BDP27DRAFT_1366058</name>
</gene>
<feature type="region of interest" description="Disordered" evidence="1">
    <location>
        <begin position="1"/>
        <end position="39"/>
    </location>
</feature>
<dbReference type="Proteomes" id="UP000772434">
    <property type="component" value="Unassembled WGS sequence"/>
</dbReference>
<protein>
    <submittedName>
        <fullName evidence="2">Uncharacterized protein</fullName>
    </submittedName>
</protein>
<evidence type="ECO:0000256" key="1">
    <source>
        <dbReference type="SAM" id="MobiDB-lite"/>
    </source>
</evidence>
<evidence type="ECO:0000313" key="2">
    <source>
        <dbReference type="EMBL" id="KAF9065895.1"/>
    </source>
</evidence>
<dbReference type="EMBL" id="JADNRY010000096">
    <property type="protein sequence ID" value="KAF9065895.1"/>
    <property type="molecule type" value="Genomic_DNA"/>
</dbReference>
<name>A0A9P5U3N8_9AGAR</name>
<feature type="compositionally biased region" description="Polar residues" evidence="1">
    <location>
        <begin position="1"/>
        <end position="17"/>
    </location>
</feature>
<sequence length="189" mass="21278">MSPRITRSTSHSFPVTRSRSRSHDPVISSSVTSSSRGTGGWRRLLSPSAVLVPGPLFNGRFKPTSTESVPGSTVRLYFGLDWAKEELVNFDSKHFNAGVGAPQNSHRYINFESRFGYATDTAVGSEEHWKGDIGICFLARHQDRFLSSFPRYGNEEKRNKILCRIIDAFLKNVKDHILKKTNLQHIVRG</sequence>
<dbReference type="OrthoDB" id="2828597at2759"/>